<evidence type="ECO:0000256" key="1">
    <source>
        <dbReference type="SAM" id="MobiDB-lite"/>
    </source>
</evidence>
<reference evidence="2" key="1">
    <citation type="submission" date="2020-12" db="EMBL/GenBank/DDBJ databases">
        <title>Metabolic potential, ecology and presence of endohyphal bacteria is reflected in genomic diversity of Mucoromycotina.</title>
        <authorList>
            <person name="Muszewska A."/>
            <person name="Okrasinska A."/>
            <person name="Steczkiewicz K."/>
            <person name="Drgas O."/>
            <person name="Orlowska M."/>
            <person name="Perlinska-Lenart U."/>
            <person name="Aleksandrzak-Piekarczyk T."/>
            <person name="Szatraj K."/>
            <person name="Zielenkiewicz U."/>
            <person name="Pilsyk S."/>
            <person name="Malc E."/>
            <person name="Mieczkowski P."/>
            <person name="Kruszewska J.S."/>
            <person name="Biernat P."/>
            <person name="Pawlowska J."/>
        </authorList>
    </citation>
    <scope>NUCLEOTIDE SEQUENCE</scope>
    <source>
        <strain evidence="2">CBS 226.32</strain>
    </source>
</reference>
<name>A0A8H7RHS8_9FUNG</name>
<dbReference type="AlphaFoldDB" id="A0A8H7RHS8"/>
<evidence type="ECO:0000313" key="3">
    <source>
        <dbReference type="Proteomes" id="UP000650833"/>
    </source>
</evidence>
<keyword evidence="3" id="KW-1185">Reference proteome</keyword>
<organism evidence="2 3">
    <name type="scientific">Mucor plumbeus</name>
    <dbReference type="NCBI Taxonomy" id="97098"/>
    <lineage>
        <taxon>Eukaryota</taxon>
        <taxon>Fungi</taxon>
        <taxon>Fungi incertae sedis</taxon>
        <taxon>Mucoromycota</taxon>
        <taxon>Mucoromycotina</taxon>
        <taxon>Mucoromycetes</taxon>
        <taxon>Mucorales</taxon>
        <taxon>Mucorineae</taxon>
        <taxon>Mucoraceae</taxon>
        <taxon>Mucor</taxon>
    </lineage>
</organism>
<dbReference type="EMBL" id="JAEPRC010000079">
    <property type="protein sequence ID" value="KAG2210660.1"/>
    <property type="molecule type" value="Genomic_DNA"/>
</dbReference>
<dbReference type="Proteomes" id="UP000650833">
    <property type="component" value="Unassembled WGS sequence"/>
</dbReference>
<sequence>MDTRHNQLVLLSKKVETANNKINEIISRLGWTRSELTQWQEKQDLTKPKKSISAKIPTKTSSLFFYQNSSSVISFIEPIETNSNKLIVDDINKINHQQKDLDKSQAYDQIIHRSNQLRQLAYHHRNHENKQTSKLDEIVYQDQQKKKKKRQQQESNEQQQDKRKQI</sequence>
<feature type="region of interest" description="Disordered" evidence="1">
    <location>
        <begin position="127"/>
        <end position="166"/>
    </location>
</feature>
<accession>A0A8H7RHS8</accession>
<proteinExistence type="predicted"/>
<evidence type="ECO:0000313" key="2">
    <source>
        <dbReference type="EMBL" id="KAG2210660.1"/>
    </source>
</evidence>
<protein>
    <submittedName>
        <fullName evidence="2">Uncharacterized protein</fullName>
    </submittedName>
</protein>
<comment type="caution">
    <text evidence="2">The sequence shown here is derived from an EMBL/GenBank/DDBJ whole genome shotgun (WGS) entry which is preliminary data.</text>
</comment>
<gene>
    <name evidence="2" type="ORF">INT46_011560</name>
</gene>
<feature type="compositionally biased region" description="Basic and acidic residues" evidence="1">
    <location>
        <begin position="128"/>
        <end position="137"/>
    </location>
</feature>
<dbReference type="OrthoDB" id="69229at2759"/>